<proteinExistence type="predicted"/>
<dbReference type="AlphaFoldDB" id="A0A8B6GYH3"/>
<dbReference type="OrthoDB" id="6187880at2759"/>
<accession>A0A8B6GYH3</accession>
<name>A0A8B6GYH3_MYTGA</name>
<reference evidence="2" key="1">
    <citation type="submission" date="2018-11" db="EMBL/GenBank/DDBJ databases">
        <authorList>
            <person name="Alioto T."/>
            <person name="Alioto T."/>
        </authorList>
    </citation>
    <scope>NUCLEOTIDE SEQUENCE</scope>
</reference>
<dbReference type="Proteomes" id="UP000596742">
    <property type="component" value="Unassembled WGS sequence"/>
</dbReference>
<evidence type="ECO:0000313" key="3">
    <source>
        <dbReference type="Proteomes" id="UP000596742"/>
    </source>
</evidence>
<keyword evidence="3" id="KW-1185">Reference proteome</keyword>
<feature type="chain" id="PRO_5032325699" evidence="1">
    <location>
        <begin position="19"/>
        <end position="124"/>
    </location>
</feature>
<sequence>MAILNLLFAATILFPVNGYVRVDNYQHSVYIQKERNGIFTQASSITFLEPAIYDYMSVDTETEVDGVSQRGHLVQFYKYDDNYHFAVFPQPYLRYYFTNELYYQNVSKILMEQMTDNPVIRVRT</sequence>
<feature type="signal peptide" evidence="1">
    <location>
        <begin position="1"/>
        <end position="18"/>
    </location>
</feature>
<gene>
    <name evidence="2" type="ORF">MGAL_10B016439</name>
</gene>
<keyword evidence="1" id="KW-0732">Signal</keyword>
<dbReference type="EMBL" id="UYJE01009184">
    <property type="protein sequence ID" value="VDI70932.1"/>
    <property type="molecule type" value="Genomic_DNA"/>
</dbReference>
<protein>
    <submittedName>
        <fullName evidence="2">Uncharacterized protein</fullName>
    </submittedName>
</protein>
<evidence type="ECO:0000313" key="2">
    <source>
        <dbReference type="EMBL" id="VDI70932.1"/>
    </source>
</evidence>
<evidence type="ECO:0000256" key="1">
    <source>
        <dbReference type="SAM" id="SignalP"/>
    </source>
</evidence>
<comment type="caution">
    <text evidence="2">The sequence shown here is derived from an EMBL/GenBank/DDBJ whole genome shotgun (WGS) entry which is preliminary data.</text>
</comment>
<organism evidence="2 3">
    <name type="scientific">Mytilus galloprovincialis</name>
    <name type="common">Mediterranean mussel</name>
    <dbReference type="NCBI Taxonomy" id="29158"/>
    <lineage>
        <taxon>Eukaryota</taxon>
        <taxon>Metazoa</taxon>
        <taxon>Spiralia</taxon>
        <taxon>Lophotrochozoa</taxon>
        <taxon>Mollusca</taxon>
        <taxon>Bivalvia</taxon>
        <taxon>Autobranchia</taxon>
        <taxon>Pteriomorphia</taxon>
        <taxon>Mytilida</taxon>
        <taxon>Mytiloidea</taxon>
        <taxon>Mytilidae</taxon>
        <taxon>Mytilinae</taxon>
        <taxon>Mytilus</taxon>
    </lineage>
</organism>